<sequence>MMNYTDHVRDECGRKRRVQSVVVLIAIVCTMYKRCFYISYSHDLWVLLGTTFAELINHSHVLCVSRVCTFVDAVGLLLRVRRLRLMGRSPPLPRAQHFRWNWPIGDTGIASV</sequence>
<keyword evidence="1" id="KW-0812">Transmembrane</keyword>
<dbReference type="GeneID" id="64666271"/>
<keyword evidence="1" id="KW-1133">Transmembrane helix</keyword>
<name>A0AAD4EIJ4_9AGAM</name>
<keyword evidence="3" id="KW-1185">Reference proteome</keyword>
<evidence type="ECO:0000313" key="2">
    <source>
        <dbReference type="EMBL" id="KAG1906770.1"/>
    </source>
</evidence>
<dbReference type="Proteomes" id="UP001195769">
    <property type="component" value="Unassembled WGS sequence"/>
</dbReference>
<feature type="transmembrane region" description="Helical" evidence="1">
    <location>
        <begin position="59"/>
        <end position="78"/>
    </location>
</feature>
<gene>
    <name evidence="2" type="ORF">F5891DRAFT_478356</name>
</gene>
<feature type="transmembrane region" description="Helical" evidence="1">
    <location>
        <begin position="21"/>
        <end position="39"/>
    </location>
</feature>
<proteinExistence type="predicted"/>
<evidence type="ECO:0000256" key="1">
    <source>
        <dbReference type="SAM" id="Phobius"/>
    </source>
</evidence>
<protein>
    <submittedName>
        <fullName evidence="2">Uncharacterized protein</fullName>
    </submittedName>
</protein>
<dbReference type="RefSeq" id="XP_041232345.1">
    <property type="nucleotide sequence ID" value="XM_041371973.1"/>
</dbReference>
<evidence type="ECO:0000313" key="3">
    <source>
        <dbReference type="Proteomes" id="UP001195769"/>
    </source>
</evidence>
<dbReference type="AlphaFoldDB" id="A0AAD4EIJ4"/>
<reference evidence="2" key="1">
    <citation type="journal article" date="2020" name="New Phytol.">
        <title>Comparative genomics reveals dynamic genome evolution in host specialist ectomycorrhizal fungi.</title>
        <authorList>
            <person name="Lofgren L.A."/>
            <person name="Nguyen N.H."/>
            <person name="Vilgalys R."/>
            <person name="Ruytinx J."/>
            <person name="Liao H.L."/>
            <person name="Branco S."/>
            <person name="Kuo A."/>
            <person name="LaButti K."/>
            <person name="Lipzen A."/>
            <person name="Andreopoulos W."/>
            <person name="Pangilinan J."/>
            <person name="Riley R."/>
            <person name="Hundley H."/>
            <person name="Na H."/>
            <person name="Barry K."/>
            <person name="Grigoriev I.V."/>
            <person name="Stajich J.E."/>
            <person name="Kennedy P.G."/>
        </authorList>
    </citation>
    <scope>NUCLEOTIDE SEQUENCE</scope>
    <source>
        <strain evidence="2">FC203</strain>
    </source>
</reference>
<accession>A0AAD4EIJ4</accession>
<keyword evidence="1" id="KW-0472">Membrane</keyword>
<comment type="caution">
    <text evidence="2">The sequence shown here is derived from an EMBL/GenBank/DDBJ whole genome shotgun (WGS) entry which is preliminary data.</text>
</comment>
<dbReference type="EMBL" id="JABBWK010000004">
    <property type="protein sequence ID" value="KAG1906770.1"/>
    <property type="molecule type" value="Genomic_DNA"/>
</dbReference>
<organism evidence="2 3">
    <name type="scientific">Suillus fuscotomentosus</name>
    <dbReference type="NCBI Taxonomy" id="1912939"/>
    <lineage>
        <taxon>Eukaryota</taxon>
        <taxon>Fungi</taxon>
        <taxon>Dikarya</taxon>
        <taxon>Basidiomycota</taxon>
        <taxon>Agaricomycotina</taxon>
        <taxon>Agaricomycetes</taxon>
        <taxon>Agaricomycetidae</taxon>
        <taxon>Boletales</taxon>
        <taxon>Suillineae</taxon>
        <taxon>Suillaceae</taxon>
        <taxon>Suillus</taxon>
    </lineage>
</organism>